<dbReference type="AlphaFoldDB" id="A0A4V3JQK6"/>
<protein>
    <submittedName>
        <fullName evidence="1">Uncharacterized protein</fullName>
    </submittedName>
</protein>
<dbReference type="Proteomes" id="UP000297609">
    <property type="component" value="Unassembled WGS sequence"/>
</dbReference>
<keyword evidence="2" id="KW-1185">Reference proteome</keyword>
<dbReference type="EMBL" id="RQGG01000007">
    <property type="protein sequence ID" value="TGL56174.1"/>
    <property type="molecule type" value="Genomic_DNA"/>
</dbReference>
<evidence type="ECO:0000313" key="1">
    <source>
        <dbReference type="EMBL" id="TGL56174.1"/>
    </source>
</evidence>
<accession>A0A4V3JQK6</accession>
<reference evidence="1" key="1">
    <citation type="journal article" date="2019" name="PLoS Negl. Trop. Dis.">
        <title>Revisiting the worldwide diversity of Leptospira species in the environment.</title>
        <authorList>
            <person name="Vincent A.T."/>
            <person name="Schiettekatte O."/>
            <person name="Bourhy P."/>
            <person name="Veyrier F.J."/>
            <person name="Picardeau M."/>
        </authorList>
    </citation>
    <scope>NUCLEOTIDE SEQUENCE [LARGE SCALE GENOMIC DNA]</scope>
    <source>
        <strain evidence="1">201702454</strain>
    </source>
</reference>
<organism evidence="1 2">
    <name type="scientific">Leptospira kemamanensis</name>
    <dbReference type="NCBI Taxonomy" id="2484942"/>
    <lineage>
        <taxon>Bacteria</taxon>
        <taxon>Pseudomonadati</taxon>
        <taxon>Spirochaetota</taxon>
        <taxon>Spirochaetia</taxon>
        <taxon>Leptospirales</taxon>
        <taxon>Leptospiraceae</taxon>
        <taxon>Leptospira</taxon>
    </lineage>
</organism>
<evidence type="ECO:0000313" key="2">
    <source>
        <dbReference type="Proteomes" id="UP000297609"/>
    </source>
</evidence>
<comment type="caution">
    <text evidence="1">The sequence shown here is derived from an EMBL/GenBank/DDBJ whole genome shotgun (WGS) entry which is preliminary data.</text>
</comment>
<name>A0A4V3JQK6_9LEPT</name>
<gene>
    <name evidence="1" type="ORF">EHQ59_02015</name>
</gene>
<proteinExistence type="predicted"/>
<dbReference type="OrthoDB" id="5556891at2"/>
<sequence>MDSNSGQSSGGHSALLLGDRVYHLQYSFEDQIFHIVRENWYDFRFQYGVIENRNIEFYEWKLSDRAKRILRQKWNELYLVQETHIQNQKRLEEEWEWKESVPTKEPLRLGIPGFGYFTKIEDLNSTYTELFAFTNDEYQKINASIETLKSQEKDLNSFPVKTNQPLPETKSAFQLVASIQTETSLYIQKERKSFVRKFLLKPVLLYEQAFVRLDPNEFGFSEEELVILQTYLKELKNELKTCLFVEDCQDWEEMTLLLRIIYLQKSIEEKSIVFPRKNFEGFSYIDYVNLPESVFATKLKEYSILLREKRKEFLLSYHPIHFYNWESFLSRYLSFIEGKSYSEGIEFNWVGQNPYGETQSLTIQKREEDSLLSAKQNWEVYTKNVQGLYSYHLVFQNCTNELFQYMNLMFPDGKIENQQFWDPLHSSWIHFNFVPSIAAVKLANSRYTGQVKVFPSYRNLKRNKIKSWSEKNLKERFVPTATIYKPNPLDHSFLFFTEESIWNRPILGLANVVWGIGYTGMGIVKSPMDRGKSFTKGTETIFYSLPELFFFNIRKGHFPLIAAEEIPEEYYETETE</sequence>